<dbReference type="GO" id="GO:0006574">
    <property type="term" value="P:L-valine catabolic process"/>
    <property type="evidence" value="ECO:0007669"/>
    <property type="project" value="TreeGrafter"/>
</dbReference>
<dbReference type="VEuPathDB" id="FungiDB:PSTT_07756"/>
<dbReference type="GO" id="GO:0004491">
    <property type="term" value="F:methylmalonate-semialdehyde dehydrogenase (acylating, NAD) activity"/>
    <property type="evidence" value="ECO:0007669"/>
    <property type="project" value="InterPro"/>
</dbReference>
<proteinExistence type="inferred from homology"/>
<evidence type="ECO:0000256" key="2">
    <source>
        <dbReference type="SAM" id="MobiDB-lite"/>
    </source>
</evidence>
<dbReference type="InterPro" id="IPR010061">
    <property type="entry name" value="MeMal-semiAld_DH"/>
</dbReference>
<feature type="compositionally biased region" description="Basic and acidic residues" evidence="2">
    <location>
        <begin position="89"/>
        <end position="98"/>
    </location>
</feature>
<evidence type="ECO:0000313" key="3">
    <source>
        <dbReference type="EMBL" id="POW08150.1"/>
    </source>
</evidence>
<dbReference type="Proteomes" id="UP000239156">
    <property type="component" value="Unassembled WGS sequence"/>
</dbReference>
<accession>A0A2S4VFG2</accession>
<name>A0A2S4VFG2_9BASI</name>
<organism evidence="3 4">
    <name type="scientific">Puccinia striiformis</name>
    <dbReference type="NCBI Taxonomy" id="27350"/>
    <lineage>
        <taxon>Eukaryota</taxon>
        <taxon>Fungi</taxon>
        <taxon>Dikarya</taxon>
        <taxon>Basidiomycota</taxon>
        <taxon>Pucciniomycotina</taxon>
        <taxon>Pucciniomycetes</taxon>
        <taxon>Pucciniales</taxon>
        <taxon>Pucciniaceae</taxon>
        <taxon>Puccinia</taxon>
    </lineage>
</organism>
<dbReference type="PANTHER" id="PTHR43866">
    <property type="entry name" value="MALONATE-SEMIALDEHYDE DEHYDROGENASE"/>
    <property type="match status" value="1"/>
</dbReference>
<dbReference type="VEuPathDB" id="FungiDB:PSHT_08017"/>
<protein>
    <recommendedName>
        <fullName evidence="5">FAR1 domain-containing protein</fullName>
    </recommendedName>
</protein>
<evidence type="ECO:0008006" key="5">
    <source>
        <dbReference type="Google" id="ProtNLM"/>
    </source>
</evidence>
<dbReference type="AlphaFoldDB" id="A0A2S4VFG2"/>
<gene>
    <name evidence="3" type="ORF">PSTT_07756</name>
</gene>
<feature type="compositionally biased region" description="Low complexity" evidence="2">
    <location>
        <begin position="79"/>
        <end position="88"/>
    </location>
</feature>
<sequence length="297" mass="32894">MKPDPEPQTMTLKTAPEPETVMLQLALEHQTVALETEKSPKSSIPLKTAPEPPTVMLKPPLEQPTSALETAEPPKPAAELELLSSTLESRPEDSRARETTSSAFPIIPPPPEKNYDTKEAMAESIQNWACNHGFAIVVGNSDFTRDPKNPVKLTKSRKINCPFSMNAVLNADNMWVLTIKNGTHNHGPSDDPSAHHMHRRMTEEVSQEISKLANAAVRPLKIQNSSKPVHIPLTAIYNKKYKDIKAAVEGKPTMETVIDALKAMEFSYMIKADGDGHLNALFLRSPDQSNLPRNMQR</sequence>
<dbReference type="PANTHER" id="PTHR43866:SF3">
    <property type="entry name" value="METHYLMALONATE-SEMIALDEHYDE DEHYDROGENASE [ACYLATING], MITOCHONDRIAL"/>
    <property type="match status" value="1"/>
</dbReference>
<reference evidence="3" key="1">
    <citation type="submission" date="2017-12" db="EMBL/GenBank/DDBJ databases">
        <title>Gene loss provides genomic basis for host adaptation in cereal stripe rust fungi.</title>
        <authorList>
            <person name="Xia C."/>
        </authorList>
    </citation>
    <scope>NUCLEOTIDE SEQUENCE [LARGE SCALE GENOMIC DNA]</scope>
    <source>
        <strain evidence="3">93-210</strain>
    </source>
</reference>
<keyword evidence="4" id="KW-1185">Reference proteome</keyword>
<dbReference type="EMBL" id="PKSL01000067">
    <property type="protein sequence ID" value="POW08150.1"/>
    <property type="molecule type" value="Genomic_DNA"/>
</dbReference>
<evidence type="ECO:0000313" key="4">
    <source>
        <dbReference type="Proteomes" id="UP000239156"/>
    </source>
</evidence>
<comment type="similarity">
    <text evidence="1">Belongs to the aldehyde dehydrogenase family.</text>
</comment>
<evidence type="ECO:0000256" key="1">
    <source>
        <dbReference type="ARBA" id="ARBA00009986"/>
    </source>
</evidence>
<feature type="region of interest" description="Disordered" evidence="2">
    <location>
        <begin position="31"/>
        <end position="113"/>
    </location>
</feature>
<dbReference type="GO" id="GO:0006210">
    <property type="term" value="P:thymine catabolic process"/>
    <property type="evidence" value="ECO:0007669"/>
    <property type="project" value="TreeGrafter"/>
</dbReference>
<comment type="caution">
    <text evidence="3">The sequence shown here is derived from an EMBL/GenBank/DDBJ whole genome shotgun (WGS) entry which is preliminary data.</text>
</comment>